<feature type="region of interest" description="Disordered" evidence="6">
    <location>
        <begin position="1646"/>
        <end position="1666"/>
    </location>
</feature>
<organism evidence="9 10">
    <name type="scientific">Mythimna separata</name>
    <name type="common">Oriental armyworm</name>
    <name type="synonym">Pseudaletia separata</name>
    <dbReference type="NCBI Taxonomy" id="271217"/>
    <lineage>
        <taxon>Eukaryota</taxon>
        <taxon>Metazoa</taxon>
        <taxon>Ecdysozoa</taxon>
        <taxon>Arthropoda</taxon>
        <taxon>Hexapoda</taxon>
        <taxon>Insecta</taxon>
        <taxon>Pterygota</taxon>
        <taxon>Neoptera</taxon>
        <taxon>Endopterygota</taxon>
        <taxon>Lepidoptera</taxon>
        <taxon>Glossata</taxon>
        <taxon>Ditrysia</taxon>
        <taxon>Noctuoidea</taxon>
        <taxon>Noctuidae</taxon>
        <taxon>Noctuinae</taxon>
        <taxon>Hadenini</taxon>
        <taxon>Mythimna</taxon>
    </lineage>
</organism>
<dbReference type="PROSITE" id="PS50138">
    <property type="entry name" value="BRCA2_REPEAT"/>
    <property type="match status" value="17"/>
</dbReference>
<dbReference type="InterPro" id="IPR015252">
    <property type="entry name" value="BRCA2_hlx"/>
</dbReference>
<keyword evidence="5" id="KW-0234">DNA repair</keyword>
<dbReference type="SUPFAM" id="SSF81872">
    <property type="entry name" value="BRCA2 helical domain"/>
    <property type="match status" value="1"/>
</dbReference>
<dbReference type="InterPro" id="IPR036315">
    <property type="entry name" value="BRCA2_hlx_sf"/>
</dbReference>
<dbReference type="PANTHER" id="PTHR11289">
    <property type="entry name" value="BREAST CANCER TYPE 2 SUSCEPTIBILITY PROTEIN BRCA2"/>
    <property type="match status" value="1"/>
</dbReference>
<keyword evidence="3" id="KW-0238">DNA-binding</keyword>
<dbReference type="Pfam" id="PF09169">
    <property type="entry name" value="BRCA-2_helical"/>
    <property type="match status" value="1"/>
</dbReference>
<sequence length="2218" mass="251893">MSEPSQNFEFILKKNCLKRPLGLYSVNKQQTKPTLKPQDVISSVSKQLKAIQVADSLKSDAGSSKDLQKYKKSAFLCVNNLPVYDEAPKTTTKFDTQCVSDTQLINIIEDAEMIDVHRGMTQEFETTFVHHTEKHSGEDDEEIDGNRCIEHKKDVDENIITDNAKELKNRENISDKENMNKIHANITKTLSVNKLETNTEAENSISLISPIMCSNNIVQMEAGVDSQINENEENTQIEENRQIFHENHQTFHENRQIFHENHQTFHENSQIFHDCIETENDIEIDKSIERPVSPIFLHKNVKTKSKTPSPLIFNLEHFEQFEKIALPILESNDLKTAKQVINSQILDKELCFKINEEIQLNEREILSPVLKNNKETQEFKTHIVKNPNQDTDLEFIELDKATSEDLINKVMNEDSKALNVKADSEILKDEILFSSDEEDNYTVQKNYQDLPFTCALETSFYDQSDVLDKTMYVGFQTASNKSIQIFTESFAQAKSILSDEITVTDLVNNVDISVKNKTEDDDATQAKMELVDAETEFNLAQKDEEETAGQLERNKVEKLDTLQLATKNFEGFMTASNKVIRLSQKALARCKKVFQDINLNNNFDTQIEEDHLKEQVELGKEKIIKIPDRVVNKNFVEEENIDDEIMQEFENIEMSLKESEKLEKNTPNMGSKTPSYKDTQISEDAKINSVIKDIDFDEDLTEINVVESKMEEKVLSTVIESSKSIDINLGGFKTASNKNINISKEALAKTKNIFQDLGSTEFPNKSNKSIDKEYPNLIDIEQPSTSKAEFFGFKTANNKNIKISEQALAKVSNIFKEIDKIELPNKNNKDLQENIYEENVLDQPSTSKMGFVGFKTANNKNINISKNALAKTKNIFDGIDSTDFKLPTKKKTDTTKIYPNESEGINDINQPSTSKSNFVGFKTASNKTVKISEVALANTKNIFKDIDSADFKFPEKGKKMNDTNIIDETDATVATTLVKSSFQGFKAANNKEIKISDEALAKTKNIFKDVESGDIEFSKKYSNEGIADDDMSTDQVDKLDLNVPLTCKTNFVGFKTANNKEINISKEAMAKTKNIFQDIDATEFKFPKTSKLENKLIKKDNEKNNYETKDLNLPSTSKESYMGFKTANNRNITISKESLAKTKNFFKDIDEMDFKLPEKVNEDFGKDDCVRNEKDYELLENIELNKPSTTKGFGGFKTANNKNIAISEESLAKTKNIFKDIDETDFIYPEKVSKDRMDKDRADKISLENEAIDLNLPSTSKSSFCGFKTANNKNIAISKESLAKTKNIFKDLDTNDFGYPNKENFEEATVGKSPYPELKQSMQTVKAETGFRTANNEVINVSETALARSKNLLDDIDSIELQISKKVKDDYPKINIDDMESKIENLKNKDFKLPENAVPKFQGFQTASNKTVKVSAEALVKSRKIFQDIGVSQDLNKVGENIKKGLNTEDQNKDGRSSPIFKGFQTANKKPVKISEEALAKGRKLFHDIETIQDDPEPEFRGFKTGNDEEIEVSQKALAETKKLFEDVIKRSSFQGFQTASKKKVAVSEEALKKSRNVFENLDKNEDNTLNIKFGFKTGSNRDIIVSEEALARSKRRFSEIDDSIEHTTKNNKKNAVTEVNITNMIDTQVLNNFEMSLHTEDFHETPIKSKRSGSPILSCPRAKRRKKFETPYSQKLPTTVKKKELTKTNKEKDINKIIFTENYKKDKKYTLKDLAEITKNYNTKIDPYILEFTFDNLLEFEFNEQRNELSNGNLTIQSLKDLFQNSVNSKLIPNGWLDNHLKLILWKLISYEVKFKFLAVTARNVIDQLKYRYDKELYNAQRPALRKILEKDDVASKTLVLCVAGVFVDGVGVASATTTNNLELLLTDGWYCIKASIDKMLAQLVCQGKIVVGSKIVTNGAELVNCEQGVSPWEDTSAIRLKLSGNSTRRACWDARLGYHGAAILCALSSVKPDGGKVSRLSVLVTRVYPKLYVEKFEDGSTVTRSERLEHLHQMRSESERQAIMEKIYEEVEREFSDEESQDTEGPTDSADKRTCLDSGSQIAKIMKRSKDPAEFRACLTASQTRLLGSHTTKHREHLLQAIQQKVRQKVEKAGVCVNRNVVTLLKIRVAGVKGREVTKGMMSIWKPPEAVLEIIKEGAWIDVMNVVPTAIRYSEIQISAGRQSVFSTSKYKEPESIKPYTKLLKRTCFTIKDLSNNPSMLPAYRTNFFLIRHNVA</sequence>
<dbReference type="InterPro" id="IPR015187">
    <property type="entry name" value="BRCA2_OB_1"/>
</dbReference>
<evidence type="ECO:0000256" key="3">
    <source>
        <dbReference type="ARBA" id="ARBA00023125"/>
    </source>
</evidence>
<keyword evidence="2" id="KW-0227">DNA damage</keyword>
<evidence type="ECO:0000256" key="5">
    <source>
        <dbReference type="ARBA" id="ARBA00023204"/>
    </source>
</evidence>
<dbReference type="InterPro" id="IPR012340">
    <property type="entry name" value="NA-bd_OB-fold"/>
</dbReference>
<dbReference type="GO" id="GO:0000724">
    <property type="term" value="P:double-strand break repair via homologous recombination"/>
    <property type="evidence" value="ECO:0007669"/>
    <property type="project" value="InterPro"/>
</dbReference>
<dbReference type="Gene3D" id="6.10.70.10">
    <property type="match status" value="1"/>
</dbReference>
<evidence type="ECO:0000256" key="6">
    <source>
        <dbReference type="SAM" id="MobiDB-lite"/>
    </source>
</evidence>
<gene>
    <name evidence="9" type="ORF">PYW07_011469</name>
</gene>
<dbReference type="Proteomes" id="UP001231518">
    <property type="component" value="Chromosome 28"/>
</dbReference>
<dbReference type="GO" id="GO:0006355">
    <property type="term" value="P:regulation of DNA-templated transcription"/>
    <property type="evidence" value="ECO:0007669"/>
    <property type="project" value="TreeGrafter"/>
</dbReference>
<dbReference type="Gene3D" id="2.40.50.140">
    <property type="entry name" value="Nucleic acid-binding proteins"/>
    <property type="match status" value="2"/>
</dbReference>
<accession>A0AAD7YA49</accession>
<proteinExistence type="predicted"/>
<dbReference type="GO" id="GO:0003677">
    <property type="term" value="F:DNA binding"/>
    <property type="evidence" value="ECO:0007669"/>
    <property type="project" value="UniProtKB-KW"/>
</dbReference>
<protein>
    <submittedName>
        <fullName evidence="9">Uncharacterized protein</fullName>
    </submittedName>
</protein>
<evidence type="ECO:0000256" key="2">
    <source>
        <dbReference type="ARBA" id="ARBA00022763"/>
    </source>
</evidence>
<keyword evidence="1" id="KW-0677">Repeat</keyword>
<dbReference type="SUPFAM" id="SSF50249">
    <property type="entry name" value="Nucleic acid-binding proteins"/>
    <property type="match status" value="2"/>
</dbReference>
<feature type="domain" description="BRCA2 OB1" evidence="7">
    <location>
        <begin position="1824"/>
        <end position="1941"/>
    </location>
</feature>
<dbReference type="Pfam" id="PF00634">
    <property type="entry name" value="BRCA2"/>
    <property type="match status" value="13"/>
</dbReference>
<comment type="caution">
    <text evidence="9">The sequence shown here is derived from an EMBL/GenBank/DDBJ whole genome shotgun (WGS) entry which is preliminary data.</text>
</comment>
<evidence type="ECO:0000259" key="7">
    <source>
        <dbReference type="Pfam" id="PF09103"/>
    </source>
</evidence>
<dbReference type="EMBL" id="JARGEI010000027">
    <property type="protein sequence ID" value="KAJ8707792.1"/>
    <property type="molecule type" value="Genomic_DNA"/>
</dbReference>
<feature type="region of interest" description="Disordered" evidence="6">
    <location>
        <begin position="2015"/>
        <end position="2036"/>
    </location>
</feature>
<keyword evidence="4" id="KW-0233">DNA recombination</keyword>
<evidence type="ECO:0000259" key="8">
    <source>
        <dbReference type="Pfam" id="PF09169"/>
    </source>
</evidence>
<dbReference type="CDD" id="cd04493">
    <property type="entry name" value="BRCA2DBD_OB1"/>
    <property type="match status" value="1"/>
</dbReference>
<dbReference type="SUPFAM" id="SSF81878">
    <property type="entry name" value="BRCA2 tower domain"/>
    <property type="match status" value="1"/>
</dbReference>
<name>A0AAD7YA49_MYTSE</name>
<dbReference type="Pfam" id="PF09103">
    <property type="entry name" value="BRCA-2_OB1"/>
    <property type="match status" value="1"/>
</dbReference>
<dbReference type="InterPro" id="IPR002093">
    <property type="entry name" value="BRCA2_repeat"/>
</dbReference>
<evidence type="ECO:0000256" key="4">
    <source>
        <dbReference type="ARBA" id="ARBA00023172"/>
    </source>
</evidence>
<evidence type="ECO:0000313" key="9">
    <source>
        <dbReference type="EMBL" id="KAJ8707792.1"/>
    </source>
</evidence>
<evidence type="ECO:0000256" key="1">
    <source>
        <dbReference type="ARBA" id="ARBA00022737"/>
    </source>
</evidence>
<reference evidence="9" key="1">
    <citation type="submission" date="2023-03" db="EMBL/GenBank/DDBJ databases">
        <title>Chromosome-level genomes of two armyworms, Mythimna separata and Mythimna loreyi, provide insights into the biosynthesis and reception of sex pheromones.</title>
        <authorList>
            <person name="Zhao H."/>
        </authorList>
    </citation>
    <scope>NUCLEOTIDE SEQUENCE</scope>
    <source>
        <strain evidence="9">BeijingLab</strain>
        <tissue evidence="9">Pupa</tissue>
    </source>
</reference>
<dbReference type="PANTHER" id="PTHR11289:SF0">
    <property type="entry name" value="BREAST CANCER TYPE 2 SUSCEPTIBILITY PROTEIN"/>
    <property type="match status" value="1"/>
</dbReference>
<feature type="domain" description="Breast cancer type 2 susceptibility protein helical" evidence="8">
    <location>
        <begin position="1767"/>
        <end position="1818"/>
    </location>
</feature>
<evidence type="ECO:0000313" key="10">
    <source>
        <dbReference type="Proteomes" id="UP001231518"/>
    </source>
</evidence>
<dbReference type="InterPro" id="IPR015525">
    <property type="entry name" value="BRCA2"/>
</dbReference>
<keyword evidence="10" id="KW-1185">Reference proteome</keyword>